<protein>
    <submittedName>
        <fullName evidence="3">SdpI family protein</fullName>
    </submittedName>
</protein>
<keyword evidence="1" id="KW-0812">Transmembrane</keyword>
<comment type="caution">
    <text evidence="3">The sequence shown here is derived from an EMBL/GenBank/DDBJ whole genome shotgun (WGS) entry which is preliminary data.</text>
</comment>
<evidence type="ECO:0000259" key="2">
    <source>
        <dbReference type="Pfam" id="PF07853"/>
    </source>
</evidence>
<feature type="transmembrane region" description="Helical" evidence="1">
    <location>
        <begin position="165"/>
        <end position="183"/>
    </location>
</feature>
<dbReference type="Pfam" id="PF07853">
    <property type="entry name" value="DUF1648"/>
    <property type="match status" value="1"/>
</dbReference>
<dbReference type="InterPro" id="IPR025962">
    <property type="entry name" value="SdpI/YhfL"/>
</dbReference>
<keyword evidence="1" id="KW-1133">Transmembrane helix</keyword>
<gene>
    <name evidence="3" type="ORF">ML536_08175</name>
</gene>
<evidence type="ECO:0000313" key="4">
    <source>
        <dbReference type="Proteomes" id="UP001156140"/>
    </source>
</evidence>
<sequence length="216" mass="23263">MIRDVVLTRINLLLLALLAAVTAYAFVAVPADAILPVHWGPDGQADRFAGRTEAFLMMPVIVLAMCGLFAAVVRYMPREQVEGGKYGLGVIISALLVLFLTIQSGLLLTGLGMPVAMVQLIMLGMALLLIVTGNVLPKSQPNRFAGIRLPWTLADHANWRATHRLVGMLMMAGGFLLAILALLPIHPLVLFAGFLLAVLIPLIVGGIYSYQLSRRA</sequence>
<keyword evidence="1" id="KW-0472">Membrane</keyword>
<dbReference type="GO" id="GO:0009636">
    <property type="term" value="P:response to toxic substance"/>
    <property type="evidence" value="ECO:0007669"/>
    <property type="project" value="TreeGrafter"/>
</dbReference>
<accession>A0AA41QNM0</accession>
<dbReference type="EMBL" id="JALAZD010000001">
    <property type="protein sequence ID" value="MCI0126801.1"/>
    <property type="molecule type" value="Genomic_DNA"/>
</dbReference>
<feature type="transmembrane region" description="Helical" evidence="1">
    <location>
        <begin position="115"/>
        <end position="136"/>
    </location>
</feature>
<name>A0AA41QNM0_9HYPH</name>
<feature type="transmembrane region" description="Helical" evidence="1">
    <location>
        <begin position="189"/>
        <end position="210"/>
    </location>
</feature>
<dbReference type="PANTHER" id="PTHR37810">
    <property type="entry name" value="IMMUNITY PROTEIN SDPI"/>
    <property type="match status" value="1"/>
</dbReference>
<reference evidence="3" key="1">
    <citation type="submission" date="2022-03" db="EMBL/GenBank/DDBJ databases">
        <title>The complete genome sequence of a Methyloterrigena soli.</title>
        <authorList>
            <person name="Zi Z."/>
        </authorList>
    </citation>
    <scope>NUCLEOTIDE SEQUENCE</scope>
    <source>
        <strain evidence="3">M48</strain>
    </source>
</reference>
<dbReference type="AlphaFoldDB" id="A0AA41QNM0"/>
<evidence type="ECO:0000313" key="3">
    <source>
        <dbReference type="EMBL" id="MCI0126801.1"/>
    </source>
</evidence>
<feature type="transmembrane region" description="Helical" evidence="1">
    <location>
        <begin position="88"/>
        <end position="109"/>
    </location>
</feature>
<dbReference type="PIRSF" id="PIRSF038959">
    <property type="entry name" value="SdpI"/>
    <property type="match status" value="1"/>
</dbReference>
<proteinExistence type="predicted"/>
<dbReference type="InterPro" id="IPR012867">
    <property type="entry name" value="DUF1648"/>
</dbReference>
<dbReference type="Proteomes" id="UP001156140">
    <property type="component" value="Unassembled WGS sequence"/>
</dbReference>
<feature type="domain" description="DUF1648" evidence="2">
    <location>
        <begin position="14"/>
        <end position="62"/>
    </location>
</feature>
<dbReference type="Pfam" id="PF13630">
    <property type="entry name" value="SdpI"/>
    <property type="match status" value="1"/>
</dbReference>
<dbReference type="PANTHER" id="PTHR37810:SF5">
    <property type="entry name" value="IMMUNITY PROTEIN SDPI"/>
    <property type="match status" value="1"/>
</dbReference>
<feature type="transmembrane region" description="Helical" evidence="1">
    <location>
        <begin position="54"/>
        <end position="76"/>
    </location>
</feature>
<evidence type="ECO:0000256" key="1">
    <source>
        <dbReference type="SAM" id="Phobius"/>
    </source>
</evidence>
<dbReference type="RefSeq" id="WP_203064253.1">
    <property type="nucleotide sequence ID" value="NZ_CP068983.1"/>
</dbReference>
<dbReference type="InterPro" id="IPR026272">
    <property type="entry name" value="SdpI"/>
</dbReference>
<organism evidence="3 4">
    <name type="scientific">Paradevosia shaoguanensis</name>
    <dbReference type="NCBI Taxonomy" id="1335043"/>
    <lineage>
        <taxon>Bacteria</taxon>
        <taxon>Pseudomonadati</taxon>
        <taxon>Pseudomonadota</taxon>
        <taxon>Alphaproteobacteria</taxon>
        <taxon>Hyphomicrobiales</taxon>
        <taxon>Devosiaceae</taxon>
        <taxon>Paradevosia</taxon>
    </lineage>
</organism>
<keyword evidence="4" id="KW-1185">Reference proteome</keyword>